<feature type="compositionally biased region" description="Polar residues" evidence="2">
    <location>
        <begin position="54"/>
        <end position="64"/>
    </location>
</feature>
<feature type="compositionally biased region" description="Basic and acidic residues" evidence="2">
    <location>
        <begin position="169"/>
        <end position="179"/>
    </location>
</feature>
<dbReference type="OrthoDB" id="5424797at2759"/>
<keyword evidence="1" id="KW-0862">Zinc</keyword>
<comment type="caution">
    <text evidence="4">The sequence shown here is derived from an EMBL/GenBank/DDBJ whole genome shotgun (WGS) entry which is preliminary data.</text>
</comment>
<feature type="compositionally biased region" description="Acidic residues" evidence="2">
    <location>
        <begin position="124"/>
        <end position="137"/>
    </location>
</feature>
<keyword evidence="5" id="KW-1185">Reference proteome</keyword>
<feature type="domain" description="C2H2-type" evidence="3">
    <location>
        <begin position="216"/>
        <end position="246"/>
    </location>
</feature>
<evidence type="ECO:0000256" key="1">
    <source>
        <dbReference type="PROSITE-ProRule" id="PRU00042"/>
    </source>
</evidence>
<evidence type="ECO:0000259" key="3">
    <source>
        <dbReference type="PROSITE" id="PS50157"/>
    </source>
</evidence>
<feature type="region of interest" description="Disordered" evidence="2">
    <location>
        <begin position="1"/>
        <end position="66"/>
    </location>
</feature>
<dbReference type="EMBL" id="JAATWM020000013">
    <property type="protein sequence ID" value="KAF9877703.1"/>
    <property type="molecule type" value="Genomic_DNA"/>
</dbReference>
<organism evidence="4 5">
    <name type="scientific">Colletotrichum karsti</name>
    <dbReference type="NCBI Taxonomy" id="1095194"/>
    <lineage>
        <taxon>Eukaryota</taxon>
        <taxon>Fungi</taxon>
        <taxon>Dikarya</taxon>
        <taxon>Ascomycota</taxon>
        <taxon>Pezizomycotina</taxon>
        <taxon>Sordariomycetes</taxon>
        <taxon>Hypocreomycetidae</taxon>
        <taxon>Glomerellales</taxon>
        <taxon>Glomerellaceae</taxon>
        <taxon>Colletotrichum</taxon>
        <taxon>Colletotrichum boninense species complex</taxon>
    </lineage>
</organism>
<dbReference type="GeneID" id="62160631"/>
<reference evidence="4" key="1">
    <citation type="submission" date="2020-03" db="EMBL/GenBank/DDBJ databases">
        <authorList>
            <person name="He L."/>
        </authorList>
    </citation>
    <scope>NUCLEOTIDE SEQUENCE</scope>
    <source>
        <strain evidence="4">CkLH20</strain>
    </source>
</reference>
<feature type="region of interest" description="Disordered" evidence="2">
    <location>
        <begin position="107"/>
        <end position="204"/>
    </location>
</feature>
<dbReference type="Proteomes" id="UP000781932">
    <property type="component" value="Unassembled WGS sequence"/>
</dbReference>
<evidence type="ECO:0000313" key="4">
    <source>
        <dbReference type="EMBL" id="KAF9877703.1"/>
    </source>
</evidence>
<accession>A0A9P6I5K4</accession>
<dbReference type="SMART" id="SM00355">
    <property type="entry name" value="ZnF_C2H2"/>
    <property type="match status" value="2"/>
</dbReference>
<keyword evidence="1" id="KW-0863">Zinc-finger</keyword>
<sequence length="366" mass="40535">MPPPLSSEPKPKPKFGPSRSHIPLPRQGTLDKFFNRSSGNLPTAAASSSSTTANKTPTKQTAPPRSTFAVVIKLSPSKHATTPPRTVEDDADDLVISDLSPQFRRLAAQAASGVSLAKPVLPDIDIDEPEEEAEGEAEATSSGATPQPQPKRRGRPKGSNKTPRPATEGPRKLRPDRPKAGSMYAGKQKRRGRPPRAESPKPRAIYEGLNPHFNVFICEWQGCEAELHNFSTLKKHVMIVHARNSPFQCRWAKCAERQPPGDFPTSADLTSHIEDLHMLPIAWQVGDGPQVSFKRYAPDDGTELPAYLFDKAGNQITPSIRDQREEDFISWRNNRRRLKDLLLLRDQNLPSEEEDNGMEDVVVEGE</sequence>
<evidence type="ECO:0000313" key="5">
    <source>
        <dbReference type="Proteomes" id="UP000781932"/>
    </source>
</evidence>
<protein>
    <submittedName>
        <fullName evidence="4">C2H2 finger domain-containing protein</fullName>
    </submittedName>
</protein>
<keyword evidence="1" id="KW-0479">Metal-binding</keyword>
<proteinExistence type="predicted"/>
<evidence type="ECO:0000256" key="2">
    <source>
        <dbReference type="SAM" id="MobiDB-lite"/>
    </source>
</evidence>
<gene>
    <name evidence="4" type="ORF">CkaCkLH20_04838</name>
</gene>
<feature type="compositionally biased region" description="Low complexity" evidence="2">
    <location>
        <begin position="43"/>
        <end position="53"/>
    </location>
</feature>
<dbReference type="InterPro" id="IPR013087">
    <property type="entry name" value="Znf_C2H2_type"/>
</dbReference>
<dbReference type="GO" id="GO:0008270">
    <property type="term" value="F:zinc ion binding"/>
    <property type="evidence" value="ECO:0007669"/>
    <property type="project" value="UniProtKB-KW"/>
</dbReference>
<dbReference type="Gene3D" id="3.30.160.60">
    <property type="entry name" value="Classic Zinc Finger"/>
    <property type="match status" value="1"/>
</dbReference>
<dbReference type="PROSITE" id="PS50157">
    <property type="entry name" value="ZINC_FINGER_C2H2_2"/>
    <property type="match status" value="1"/>
</dbReference>
<dbReference type="RefSeq" id="XP_038747164.1">
    <property type="nucleotide sequence ID" value="XM_038887557.1"/>
</dbReference>
<dbReference type="PROSITE" id="PS00028">
    <property type="entry name" value="ZINC_FINGER_C2H2_1"/>
    <property type="match status" value="1"/>
</dbReference>
<name>A0A9P6I5K4_9PEZI</name>
<dbReference type="AlphaFoldDB" id="A0A9P6I5K4"/>
<reference evidence="4" key="2">
    <citation type="submission" date="2020-11" db="EMBL/GenBank/DDBJ databases">
        <title>Whole genome sequencing of Colletotrichum sp.</title>
        <authorList>
            <person name="Li H."/>
        </authorList>
    </citation>
    <scope>NUCLEOTIDE SEQUENCE</scope>
    <source>
        <strain evidence="4">CkLH20</strain>
    </source>
</reference>